<evidence type="ECO:0000313" key="2">
    <source>
        <dbReference type="Proteomes" id="UP000054498"/>
    </source>
</evidence>
<dbReference type="KEGG" id="mng:MNEG_16023"/>
<dbReference type="EMBL" id="KK106116">
    <property type="protein sequence ID" value="KIY91940.1"/>
    <property type="molecule type" value="Genomic_DNA"/>
</dbReference>
<gene>
    <name evidence="1" type="ORF">MNEG_16023</name>
</gene>
<name>A0A0D2M930_9CHLO</name>
<protein>
    <submittedName>
        <fullName evidence="1">Uncharacterized protein</fullName>
    </submittedName>
</protein>
<keyword evidence="2" id="KW-1185">Reference proteome</keyword>
<accession>A0A0D2M930</accession>
<dbReference type="AlphaFoldDB" id="A0A0D2M930"/>
<dbReference type="RefSeq" id="XP_013890960.1">
    <property type="nucleotide sequence ID" value="XM_014035506.1"/>
</dbReference>
<feature type="non-terminal residue" evidence="1">
    <location>
        <position position="196"/>
    </location>
</feature>
<dbReference type="STRING" id="145388.A0A0D2M930"/>
<dbReference type="GeneID" id="25733742"/>
<sequence>MPPPGGKAARFLRAHPISAADAARGARLLEENRARAGGGEEDLLRPLLPEHLLPAALPRAKAGAAPLAAAPMFASPQECPAWGAGERALARNGPAVFAFCSLKRAVGVAKQRALSDAYAQGVADLKAHMAQVHAAKTAAQKEAAAAGPALGRSSRGAGLLGFGAGAAGISAFEEEEIMKAFEAERVLRRITSLPDQ</sequence>
<proteinExistence type="predicted"/>
<organism evidence="1 2">
    <name type="scientific">Monoraphidium neglectum</name>
    <dbReference type="NCBI Taxonomy" id="145388"/>
    <lineage>
        <taxon>Eukaryota</taxon>
        <taxon>Viridiplantae</taxon>
        <taxon>Chlorophyta</taxon>
        <taxon>core chlorophytes</taxon>
        <taxon>Chlorophyceae</taxon>
        <taxon>CS clade</taxon>
        <taxon>Sphaeropleales</taxon>
        <taxon>Selenastraceae</taxon>
        <taxon>Monoraphidium</taxon>
    </lineage>
</organism>
<evidence type="ECO:0000313" key="1">
    <source>
        <dbReference type="EMBL" id="KIY91940.1"/>
    </source>
</evidence>
<dbReference type="Proteomes" id="UP000054498">
    <property type="component" value="Unassembled WGS sequence"/>
</dbReference>
<reference evidence="1 2" key="1">
    <citation type="journal article" date="2013" name="BMC Genomics">
        <title>Reconstruction of the lipid metabolism for the microalga Monoraphidium neglectum from its genome sequence reveals characteristics suitable for biofuel production.</title>
        <authorList>
            <person name="Bogen C."/>
            <person name="Al-Dilaimi A."/>
            <person name="Albersmeier A."/>
            <person name="Wichmann J."/>
            <person name="Grundmann M."/>
            <person name="Rupp O."/>
            <person name="Lauersen K.J."/>
            <person name="Blifernez-Klassen O."/>
            <person name="Kalinowski J."/>
            <person name="Goesmann A."/>
            <person name="Mussgnug J.H."/>
            <person name="Kruse O."/>
        </authorList>
    </citation>
    <scope>NUCLEOTIDE SEQUENCE [LARGE SCALE GENOMIC DNA]</scope>
    <source>
        <strain evidence="1 2">SAG 48.87</strain>
    </source>
</reference>